<keyword evidence="4 5" id="KW-0472">Membrane</keyword>
<dbReference type="GO" id="GO:0055085">
    <property type="term" value="P:transmembrane transport"/>
    <property type="evidence" value="ECO:0007669"/>
    <property type="project" value="InterPro"/>
</dbReference>
<dbReference type="Proteomes" id="UP000245880">
    <property type="component" value="Unassembled WGS sequence"/>
</dbReference>
<dbReference type="Pfam" id="PF00916">
    <property type="entry name" value="Sulfate_transp"/>
    <property type="match status" value="1"/>
</dbReference>
<evidence type="ECO:0000259" key="6">
    <source>
        <dbReference type="Pfam" id="PF00916"/>
    </source>
</evidence>
<feature type="transmembrane region" description="Helical" evidence="5">
    <location>
        <begin position="20"/>
        <end position="36"/>
    </location>
</feature>
<feature type="transmembrane region" description="Helical" evidence="5">
    <location>
        <begin position="349"/>
        <end position="377"/>
    </location>
</feature>
<dbReference type="RefSeq" id="WP_109677737.1">
    <property type="nucleotide sequence ID" value="NZ_QGDT01000017.1"/>
</dbReference>
<name>A0A316AWH0_9BACT</name>
<evidence type="ECO:0000256" key="2">
    <source>
        <dbReference type="ARBA" id="ARBA00022692"/>
    </source>
</evidence>
<evidence type="ECO:0000313" key="8">
    <source>
        <dbReference type="Proteomes" id="UP000245880"/>
    </source>
</evidence>
<feature type="transmembrane region" description="Helical" evidence="5">
    <location>
        <begin position="397"/>
        <end position="428"/>
    </location>
</feature>
<keyword evidence="8" id="KW-1185">Reference proteome</keyword>
<evidence type="ECO:0000256" key="1">
    <source>
        <dbReference type="ARBA" id="ARBA00004141"/>
    </source>
</evidence>
<dbReference type="InterPro" id="IPR001902">
    <property type="entry name" value="SLC26A/SulP_fam"/>
</dbReference>
<keyword evidence="2 5" id="KW-0812">Transmembrane</keyword>
<feature type="transmembrane region" description="Helical" evidence="5">
    <location>
        <begin position="93"/>
        <end position="118"/>
    </location>
</feature>
<feature type="transmembrane region" description="Helical" evidence="5">
    <location>
        <begin position="43"/>
        <end position="62"/>
    </location>
</feature>
<gene>
    <name evidence="7" type="ORF">CLV98_11745</name>
</gene>
<reference evidence="7 8" key="1">
    <citation type="submission" date="2018-03" db="EMBL/GenBank/DDBJ databases">
        <title>Genomic Encyclopedia of Archaeal and Bacterial Type Strains, Phase II (KMG-II): from individual species to whole genera.</title>
        <authorList>
            <person name="Goeker M."/>
        </authorList>
    </citation>
    <scope>NUCLEOTIDE SEQUENCE [LARGE SCALE GENOMIC DNA]</scope>
    <source>
        <strain evidence="7 8">DSM 100346</strain>
    </source>
</reference>
<dbReference type="AlphaFoldDB" id="A0A316AWH0"/>
<comment type="caution">
    <text evidence="7">The sequence shown here is derived from an EMBL/GenBank/DDBJ whole genome shotgun (WGS) entry which is preliminary data.</text>
</comment>
<dbReference type="PANTHER" id="PTHR11814">
    <property type="entry name" value="SULFATE TRANSPORTER"/>
    <property type="match status" value="1"/>
</dbReference>
<evidence type="ECO:0000256" key="3">
    <source>
        <dbReference type="ARBA" id="ARBA00022989"/>
    </source>
</evidence>
<feature type="domain" description="SLC26A/SulP transporter" evidence="6">
    <location>
        <begin position="12"/>
        <end position="403"/>
    </location>
</feature>
<proteinExistence type="predicted"/>
<dbReference type="GO" id="GO:0016020">
    <property type="term" value="C:membrane"/>
    <property type="evidence" value="ECO:0007669"/>
    <property type="project" value="UniProtKB-SubCell"/>
</dbReference>
<feature type="transmembrane region" description="Helical" evidence="5">
    <location>
        <begin position="205"/>
        <end position="227"/>
    </location>
</feature>
<evidence type="ECO:0000256" key="5">
    <source>
        <dbReference type="SAM" id="Phobius"/>
    </source>
</evidence>
<evidence type="ECO:0000313" key="7">
    <source>
        <dbReference type="EMBL" id="PWJ54507.1"/>
    </source>
</evidence>
<feature type="transmembrane region" description="Helical" evidence="5">
    <location>
        <begin position="173"/>
        <end position="193"/>
    </location>
</feature>
<dbReference type="OrthoDB" id="9769739at2"/>
<feature type="transmembrane region" description="Helical" evidence="5">
    <location>
        <begin position="266"/>
        <end position="285"/>
    </location>
</feature>
<comment type="subcellular location">
    <subcellularLocation>
        <location evidence="1">Membrane</location>
        <topology evidence="1">Multi-pass membrane protein</topology>
    </subcellularLocation>
</comment>
<evidence type="ECO:0000256" key="4">
    <source>
        <dbReference type="ARBA" id="ARBA00023136"/>
    </source>
</evidence>
<organism evidence="7 8">
    <name type="scientific">Dyadobacter jejuensis</name>
    <dbReference type="NCBI Taxonomy" id="1082580"/>
    <lineage>
        <taxon>Bacteria</taxon>
        <taxon>Pseudomonadati</taxon>
        <taxon>Bacteroidota</taxon>
        <taxon>Cytophagia</taxon>
        <taxon>Cytophagales</taxon>
        <taxon>Spirosomataceae</taxon>
        <taxon>Dyadobacter</taxon>
    </lineage>
</organism>
<keyword evidence="3 5" id="KW-1133">Transmembrane helix</keyword>
<dbReference type="EMBL" id="QGDT01000017">
    <property type="protein sequence ID" value="PWJ54507.1"/>
    <property type="molecule type" value="Genomic_DNA"/>
</dbReference>
<protein>
    <submittedName>
        <fullName evidence="7">MFS superfamily sulfate permease-like transporter</fullName>
    </submittedName>
</protein>
<sequence length="525" mass="56268">MSKSNNNFFANLKYDLPAGLVVYLVALPLCLGVALASTGRSDLLFSGIIAGFVGGIVVGSLSGSNLGVSGPAAGLVVIVLGALDSLGSFEAFLLAVVLAGVIQVIAGLLKAGIVGYYFPSSVIKGMLAAIGITLILKEIPHAFGYDVDYMGDQTFQQSDGQNTFTEIWNAVDYISPGAIIISIVSLALLILFDRPFMKKIGLFKFLPGALFVVLIGILLNTVFAQMAPGFVMAGEHLVQLPVASSLNEFFSFFKTPDFSAFSNPQVYTVAITLAVVASLETLLSVEATDKLDPYKRSTPTNRELVAQGIGNITSGLIGGLPITQVIVRSSANIDSGGRSKFSTIFHGSILLLSALLIPRLLNFIPLASLAAILLMVGYKLSKFSLYQSMFKLGKEQFIPFIVTIIAILSTDLLKGIAIGMVVAIYFILRKNFKHSYYYEKEEQHDGDVIKIILSEEVTFLNKGSINDTLSKIPAGSTVLIDGSKSIDIDYDVLEIIQNFRTHTAPLKDITVLTKDIMVVEGNGAH</sequence>
<accession>A0A316AWH0</accession>
<dbReference type="InterPro" id="IPR011547">
    <property type="entry name" value="SLC26A/SulP_dom"/>
</dbReference>